<keyword evidence="1" id="KW-0812">Transmembrane</keyword>
<protein>
    <submittedName>
        <fullName evidence="3">Endonuclease/exonuclease/phosphatase family protein</fullName>
    </submittedName>
</protein>
<proteinExistence type="predicted"/>
<organism evidence="3 4">
    <name type="scientific">Flammeovirga yaeyamensis</name>
    <dbReference type="NCBI Taxonomy" id="367791"/>
    <lineage>
        <taxon>Bacteria</taxon>
        <taxon>Pseudomonadati</taxon>
        <taxon>Bacteroidota</taxon>
        <taxon>Cytophagia</taxon>
        <taxon>Cytophagales</taxon>
        <taxon>Flammeovirgaceae</taxon>
        <taxon>Flammeovirga</taxon>
    </lineage>
</organism>
<keyword evidence="1" id="KW-1133">Transmembrane helix</keyword>
<feature type="transmembrane region" description="Helical" evidence="1">
    <location>
        <begin position="7"/>
        <end position="26"/>
    </location>
</feature>
<keyword evidence="3" id="KW-0255">Endonuclease</keyword>
<dbReference type="Gene3D" id="3.60.10.10">
    <property type="entry name" value="Endonuclease/exonuclease/phosphatase"/>
    <property type="match status" value="1"/>
</dbReference>
<keyword evidence="3" id="KW-0540">Nuclease</keyword>
<dbReference type="GO" id="GO:0016020">
    <property type="term" value="C:membrane"/>
    <property type="evidence" value="ECO:0007669"/>
    <property type="project" value="GOC"/>
</dbReference>
<keyword evidence="1" id="KW-0472">Membrane</keyword>
<reference evidence="3 4" key="1">
    <citation type="submission" date="2021-05" db="EMBL/GenBank/DDBJ databases">
        <title>Comparative genomic studies on the polysaccharide-degrading batcterial strains of the Flammeovirga genus.</title>
        <authorList>
            <person name="Zewei F."/>
            <person name="Zheng Z."/>
            <person name="Yu L."/>
            <person name="Ruyue G."/>
            <person name="Yanhong M."/>
            <person name="Yuanyuan C."/>
            <person name="Jingyan G."/>
            <person name="Wenjun H."/>
        </authorList>
    </citation>
    <scope>NUCLEOTIDE SEQUENCE [LARGE SCALE GENOMIC DNA]</scope>
    <source>
        <strain evidence="3 4">NBRC:100898</strain>
    </source>
</reference>
<dbReference type="GO" id="GO:0006506">
    <property type="term" value="P:GPI anchor biosynthetic process"/>
    <property type="evidence" value="ECO:0007669"/>
    <property type="project" value="TreeGrafter"/>
</dbReference>
<dbReference type="Proteomes" id="UP000678679">
    <property type="component" value="Chromosome 1"/>
</dbReference>
<dbReference type="AlphaFoldDB" id="A0AAX1NBY2"/>
<dbReference type="RefSeq" id="WP_169664612.1">
    <property type="nucleotide sequence ID" value="NZ_CP076132.1"/>
</dbReference>
<dbReference type="KEGG" id="fya:KMW28_08420"/>
<accession>A0AAX1NBY2</accession>
<keyword evidence="4" id="KW-1185">Reference proteome</keyword>
<evidence type="ECO:0000313" key="4">
    <source>
        <dbReference type="Proteomes" id="UP000678679"/>
    </source>
</evidence>
<evidence type="ECO:0000256" key="1">
    <source>
        <dbReference type="SAM" id="Phobius"/>
    </source>
</evidence>
<dbReference type="PANTHER" id="PTHR14859:SF1">
    <property type="entry name" value="PGAP2-INTERACTING PROTEIN"/>
    <property type="match status" value="1"/>
</dbReference>
<sequence>MKKIFKTVIYILLVLIIGALAFFFWAKSPNLDSSEYAKITKFNGNESSKAVEDSVLSVITYNIGYLSGMTNNTSVRPAEEFYTNNLKSIISGLKKHPVDVLAIQEIDFGGKRSYYVNQFEEMGEQLGYYNGCRSINWDKKYVPFPYFPPSVHFGKMLSGQAMMTNFEITDYERVVLSRVQSHPYYYAAMYLDRLVERVKIKVGDQEVMVFNAHTEAFDQDTRTKQMFFLKDWFLKTAETMPVILLGDFNSDPSYENAAILEMYNDERIGAMCSKENLLGEKTLTYPTDKPIEQLDFVFYSSRHFELLDWKVLYDLGEVSDHYPVLANLKLKKSEE</sequence>
<evidence type="ECO:0000313" key="3">
    <source>
        <dbReference type="EMBL" id="QWG03592.1"/>
    </source>
</evidence>
<dbReference type="PANTHER" id="PTHR14859">
    <property type="entry name" value="CALCOFLUOR WHITE HYPERSENSITIVE PROTEIN PRECURSOR"/>
    <property type="match status" value="1"/>
</dbReference>
<gene>
    <name evidence="3" type="ORF">KMW28_08420</name>
</gene>
<dbReference type="InterPro" id="IPR051916">
    <property type="entry name" value="GPI-anchor_lipid_remodeler"/>
</dbReference>
<feature type="domain" description="Endonuclease/exonuclease/phosphatase" evidence="2">
    <location>
        <begin position="60"/>
        <end position="321"/>
    </location>
</feature>
<dbReference type="InterPro" id="IPR036691">
    <property type="entry name" value="Endo/exonu/phosph_ase_sf"/>
</dbReference>
<keyword evidence="3" id="KW-0378">Hydrolase</keyword>
<dbReference type="GO" id="GO:0004519">
    <property type="term" value="F:endonuclease activity"/>
    <property type="evidence" value="ECO:0007669"/>
    <property type="project" value="UniProtKB-KW"/>
</dbReference>
<dbReference type="Pfam" id="PF03372">
    <property type="entry name" value="Exo_endo_phos"/>
    <property type="match status" value="1"/>
</dbReference>
<dbReference type="SUPFAM" id="SSF56219">
    <property type="entry name" value="DNase I-like"/>
    <property type="match status" value="1"/>
</dbReference>
<name>A0AAX1NBY2_9BACT</name>
<dbReference type="EMBL" id="CP076132">
    <property type="protein sequence ID" value="QWG03592.1"/>
    <property type="molecule type" value="Genomic_DNA"/>
</dbReference>
<evidence type="ECO:0000259" key="2">
    <source>
        <dbReference type="Pfam" id="PF03372"/>
    </source>
</evidence>
<dbReference type="InterPro" id="IPR005135">
    <property type="entry name" value="Endo/exonuclease/phosphatase"/>
</dbReference>